<dbReference type="OrthoDB" id="2121828at2759"/>
<dbReference type="AlphaFoldDB" id="A0A9W9S2S3"/>
<feature type="region of interest" description="Disordered" evidence="8">
    <location>
        <begin position="596"/>
        <end position="616"/>
    </location>
</feature>
<dbReference type="InterPro" id="IPR001117">
    <property type="entry name" value="Cu-oxidase_2nd"/>
</dbReference>
<dbReference type="InterPro" id="IPR011707">
    <property type="entry name" value="Cu-oxidase-like_N"/>
</dbReference>
<evidence type="ECO:0000256" key="10">
    <source>
        <dbReference type="SAM" id="SignalP"/>
    </source>
</evidence>
<comment type="similarity">
    <text evidence="1">Belongs to the multicopper oxidase family.</text>
</comment>
<evidence type="ECO:0000256" key="3">
    <source>
        <dbReference type="ARBA" id="ARBA00022729"/>
    </source>
</evidence>
<keyword evidence="5" id="KW-0186">Copper</keyword>
<dbReference type="PROSITE" id="PS00080">
    <property type="entry name" value="MULTICOPPER_OXIDASE2"/>
    <property type="match status" value="1"/>
</dbReference>
<keyword evidence="3 10" id="KW-0732">Signal</keyword>
<evidence type="ECO:0000256" key="1">
    <source>
        <dbReference type="ARBA" id="ARBA00010609"/>
    </source>
</evidence>
<feature type="transmembrane region" description="Helical" evidence="9">
    <location>
        <begin position="568"/>
        <end position="590"/>
    </location>
</feature>
<keyword evidence="9" id="KW-1133">Transmembrane helix</keyword>
<evidence type="ECO:0000259" key="11">
    <source>
        <dbReference type="Pfam" id="PF00394"/>
    </source>
</evidence>
<dbReference type="GO" id="GO:0004322">
    <property type="term" value="F:ferroxidase activity"/>
    <property type="evidence" value="ECO:0007669"/>
    <property type="project" value="TreeGrafter"/>
</dbReference>
<dbReference type="RefSeq" id="XP_056555417.1">
    <property type="nucleotide sequence ID" value="XM_056700004.1"/>
</dbReference>
<dbReference type="InterPro" id="IPR002355">
    <property type="entry name" value="Cu_oxidase_Cu_BS"/>
</dbReference>
<reference evidence="14" key="1">
    <citation type="submission" date="2022-11" db="EMBL/GenBank/DDBJ databases">
        <authorList>
            <person name="Petersen C."/>
        </authorList>
    </citation>
    <scope>NUCLEOTIDE SEQUENCE</scope>
    <source>
        <strain evidence="14">IBT 29864</strain>
    </source>
</reference>
<dbReference type="Pfam" id="PF07731">
    <property type="entry name" value="Cu-oxidase_2"/>
    <property type="match status" value="1"/>
</dbReference>
<dbReference type="InterPro" id="IPR033138">
    <property type="entry name" value="Cu_oxidase_CS"/>
</dbReference>
<dbReference type="GeneID" id="81439183"/>
<keyword evidence="4" id="KW-0560">Oxidoreductase</keyword>
<evidence type="ECO:0000256" key="6">
    <source>
        <dbReference type="ARBA" id="ARBA00023180"/>
    </source>
</evidence>
<feature type="domain" description="Plastocyanin-like" evidence="13">
    <location>
        <begin position="32"/>
        <end position="149"/>
    </location>
</feature>
<feature type="chain" id="PRO_5040830025" evidence="10">
    <location>
        <begin position="25"/>
        <end position="616"/>
    </location>
</feature>
<protein>
    <submittedName>
        <fullName evidence="14">Iron transport multicopper oxidase fetC</fullName>
    </submittedName>
</protein>
<dbReference type="GO" id="GO:0033573">
    <property type="term" value="C:high-affinity iron permease complex"/>
    <property type="evidence" value="ECO:0007669"/>
    <property type="project" value="TreeGrafter"/>
</dbReference>
<dbReference type="Pfam" id="PF07732">
    <property type="entry name" value="Cu-oxidase_3"/>
    <property type="match status" value="1"/>
</dbReference>
<dbReference type="EMBL" id="JAPZBS010000005">
    <property type="protein sequence ID" value="KAJ5370983.1"/>
    <property type="molecule type" value="Genomic_DNA"/>
</dbReference>
<comment type="caution">
    <text evidence="14">The sequence shown here is derived from an EMBL/GenBank/DDBJ whole genome shotgun (WGS) entry which is preliminary data.</text>
</comment>
<sequence>MVTSVGSLLVRLVAALCLFQYVQAKTVTYDFNVTWVTANPDGLYDRKVVGINNQWPLPVIEVDKGDQLVVNMYNGLGTHSTSIHFHGMFQNGTSDMDGPSMVTQCPVVPGASITYNFTVNQNGTYWYHCHTDYCYPDGYRQALIVHDNSSYFNEMYDEEYTITMSDWYHEMVEDIKFIDKTNPTGAEPVPNAFLFNDTMNTSLSVEPGKTYLLRLANVGAFVAQYFYIEDHTFKIVEIDGVYTDPTEAEILYIAVAQRYAVLVTAKNSTEKNYPIVTVADSELLDTIPSNLQLNHTNWLEYNKDADHPQATITVETASDLDPFDDMSLVPYDHMEILPDADLVLNLTVSMMNLDDGAGYAFLNDISYTKPKVPTLYTVLSAGNLATDAEVYGDFTHSVVLDRNQVVEIILNNGDGGSHPFHFHGHNFQMLDRAPSYGRHFYDYADGDPLTYDPNNHTAFPKYPARRDTLVLPPQGYFVVRFVADNPGVWLFHCHIDWHLQQGLAMTFVEAPLQLQEQLTVPQNHYDVCDAAGVQYKGNAAGNTEDYLDLSGQNKQLGWLPAGFTAKGIVAMVFSCVSAFLGMAFISVYGASGIKTANNKKPETEQTEGDGTASSDS</sequence>
<dbReference type="SUPFAM" id="SSF49503">
    <property type="entry name" value="Cupredoxins"/>
    <property type="match status" value="3"/>
</dbReference>
<keyword evidence="9" id="KW-0472">Membrane</keyword>
<dbReference type="GO" id="GO:0033215">
    <property type="term" value="P:reductive iron assimilation"/>
    <property type="evidence" value="ECO:0007669"/>
    <property type="project" value="TreeGrafter"/>
</dbReference>
<feature type="signal peptide" evidence="10">
    <location>
        <begin position="1"/>
        <end position="24"/>
    </location>
</feature>
<accession>A0A9W9S2S3</accession>
<evidence type="ECO:0000259" key="13">
    <source>
        <dbReference type="Pfam" id="PF07732"/>
    </source>
</evidence>
<dbReference type="InterPro" id="IPR045087">
    <property type="entry name" value="Cu-oxidase_fam"/>
</dbReference>
<keyword evidence="2" id="KW-0479">Metal-binding</keyword>
<dbReference type="Gene3D" id="2.60.40.420">
    <property type="entry name" value="Cupredoxins - blue copper proteins"/>
    <property type="match status" value="3"/>
</dbReference>
<dbReference type="CDD" id="cd13899">
    <property type="entry name" value="CuRO_3_Fet3p"/>
    <property type="match status" value="1"/>
</dbReference>
<dbReference type="FunFam" id="2.60.40.420:FF:000022">
    <property type="entry name" value="FET5p Multicopper oxidase"/>
    <property type="match status" value="1"/>
</dbReference>
<evidence type="ECO:0000313" key="15">
    <source>
        <dbReference type="Proteomes" id="UP001147782"/>
    </source>
</evidence>
<dbReference type="InterPro" id="IPR011706">
    <property type="entry name" value="Cu-oxidase_C"/>
</dbReference>
<gene>
    <name evidence="14" type="ORF">N7496_007075</name>
</gene>
<dbReference type="Pfam" id="PF00394">
    <property type="entry name" value="Cu-oxidase"/>
    <property type="match status" value="1"/>
</dbReference>
<dbReference type="GO" id="GO:0005507">
    <property type="term" value="F:copper ion binding"/>
    <property type="evidence" value="ECO:0007669"/>
    <property type="project" value="InterPro"/>
</dbReference>
<feature type="domain" description="Plastocyanin-like" evidence="11">
    <location>
        <begin position="158"/>
        <end position="302"/>
    </location>
</feature>
<keyword evidence="6" id="KW-0325">Glycoprotein</keyword>
<evidence type="ECO:0000313" key="14">
    <source>
        <dbReference type="EMBL" id="KAJ5370983.1"/>
    </source>
</evidence>
<evidence type="ECO:0000256" key="7">
    <source>
        <dbReference type="ARBA" id="ARBA00037814"/>
    </source>
</evidence>
<proteinExistence type="inferred from homology"/>
<feature type="domain" description="Plastocyanin-like" evidence="12">
    <location>
        <begin position="367"/>
        <end position="511"/>
    </location>
</feature>
<organism evidence="14 15">
    <name type="scientific">Penicillium cataractarum</name>
    <dbReference type="NCBI Taxonomy" id="2100454"/>
    <lineage>
        <taxon>Eukaryota</taxon>
        <taxon>Fungi</taxon>
        <taxon>Dikarya</taxon>
        <taxon>Ascomycota</taxon>
        <taxon>Pezizomycotina</taxon>
        <taxon>Eurotiomycetes</taxon>
        <taxon>Eurotiomycetidae</taxon>
        <taxon>Eurotiales</taxon>
        <taxon>Aspergillaceae</taxon>
        <taxon>Penicillium</taxon>
    </lineage>
</organism>
<evidence type="ECO:0000256" key="8">
    <source>
        <dbReference type="SAM" id="MobiDB-lite"/>
    </source>
</evidence>
<dbReference type="InterPro" id="IPR044130">
    <property type="entry name" value="CuRO_2_Fet3-like"/>
</dbReference>
<dbReference type="Proteomes" id="UP001147782">
    <property type="component" value="Unassembled WGS sequence"/>
</dbReference>
<keyword evidence="15" id="KW-1185">Reference proteome</keyword>
<evidence type="ECO:0000256" key="5">
    <source>
        <dbReference type="ARBA" id="ARBA00023008"/>
    </source>
</evidence>
<dbReference type="GO" id="GO:0010106">
    <property type="term" value="P:cellular response to iron ion starvation"/>
    <property type="evidence" value="ECO:0007669"/>
    <property type="project" value="TreeGrafter"/>
</dbReference>
<dbReference type="FunFam" id="2.60.40.420:FF:000024">
    <property type="entry name" value="FET5p Multicopper oxidase"/>
    <property type="match status" value="1"/>
</dbReference>
<name>A0A9W9S2S3_9EURO</name>
<keyword evidence="9" id="KW-0812">Transmembrane</keyword>
<evidence type="ECO:0000256" key="4">
    <source>
        <dbReference type="ARBA" id="ARBA00023002"/>
    </source>
</evidence>
<comment type="subcellular location">
    <subcellularLocation>
        <location evidence="7">Cell membrane</location>
        <topology evidence="7">Single-pass type I membrane protein</topology>
        <orientation evidence="7">Extracellular side</orientation>
    </subcellularLocation>
</comment>
<dbReference type="PANTHER" id="PTHR11709">
    <property type="entry name" value="MULTI-COPPER OXIDASE"/>
    <property type="match status" value="1"/>
</dbReference>
<dbReference type="CDD" id="cd13877">
    <property type="entry name" value="CuRO_2_Fet3p_like"/>
    <property type="match status" value="1"/>
</dbReference>
<dbReference type="PANTHER" id="PTHR11709:SF361">
    <property type="entry name" value="IRON TRANSPORT MULTICOPPER OXIDASE FET3"/>
    <property type="match status" value="1"/>
</dbReference>
<evidence type="ECO:0000259" key="12">
    <source>
        <dbReference type="Pfam" id="PF07731"/>
    </source>
</evidence>
<evidence type="ECO:0000256" key="9">
    <source>
        <dbReference type="SAM" id="Phobius"/>
    </source>
</evidence>
<dbReference type="PROSITE" id="PS00079">
    <property type="entry name" value="MULTICOPPER_OXIDASE1"/>
    <property type="match status" value="1"/>
</dbReference>
<dbReference type="InterPro" id="IPR008972">
    <property type="entry name" value="Cupredoxin"/>
</dbReference>
<reference evidence="14" key="2">
    <citation type="journal article" date="2023" name="IMA Fungus">
        <title>Comparative genomic study of the Penicillium genus elucidates a diverse pangenome and 15 lateral gene transfer events.</title>
        <authorList>
            <person name="Petersen C."/>
            <person name="Sorensen T."/>
            <person name="Nielsen M.R."/>
            <person name="Sondergaard T.E."/>
            <person name="Sorensen J.L."/>
            <person name="Fitzpatrick D.A."/>
            <person name="Frisvad J.C."/>
            <person name="Nielsen K.L."/>
        </authorList>
    </citation>
    <scope>NUCLEOTIDE SEQUENCE</scope>
    <source>
        <strain evidence="14">IBT 29864</strain>
    </source>
</reference>
<dbReference type="CDD" id="cd13851">
    <property type="entry name" value="CuRO_1_Fet3p"/>
    <property type="match status" value="1"/>
</dbReference>
<evidence type="ECO:0000256" key="2">
    <source>
        <dbReference type="ARBA" id="ARBA00022723"/>
    </source>
</evidence>